<dbReference type="Pfam" id="PF13308">
    <property type="entry name" value="YARHG"/>
    <property type="match status" value="1"/>
</dbReference>
<dbReference type="Gene3D" id="1.20.58.1690">
    <property type="match status" value="1"/>
</dbReference>
<name>A0A9D1TAU3_9FIRM</name>
<comment type="caution">
    <text evidence="3">The sequence shown here is derived from an EMBL/GenBank/DDBJ whole genome shotgun (WGS) entry which is preliminary data.</text>
</comment>
<dbReference type="InterPro" id="IPR025582">
    <property type="entry name" value="YARHG_dom"/>
</dbReference>
<evidence type="ECO:0000313" key="3">
    <source>
        <dbReference type="EMBL" id="HIV26199.1"/>
    </source>
</evidence>
<dbReference type="InterPro" id="IPR038434">
    <property type="entry name" value="YARHG_sf"/>
</dbReference>
<organism evidence="3 4">
    <name type="scientific">Candidatus Scatomonas pullistercoris</name>
    <dbReference type="NCBI Taxonomy" id="2840920"/>
    <lineage>
        <taxon>Bacteria</taxon>
        <taxon>Bacillati</taxon>
        <taxon>Bacillota</taxon>
        <taxon>Clostridia</taxon>
        <taxon>Lachnospirales</taxon>
        <taxon>Lachnospiraceae</taxon>
        <taxon>Lachnospiraceae incertae sedis</taxon>
        <taxon>Candidatus Scatomonas</taxon>
    </lineage>
</organism>
<accession>A0A9D1TAU3</accession>
<evidence type="ECO:0000256" key="1">
    <source>
        <dbReference type="SAM" id="MobiDB-lite"/>
    </source>
</evidence>
<proteinExistence type="predicted"/>
<reference evidence="3" key="1">
    <citation type="submission" date="2020-10" db="EMBL/GenBank/DDBJ databases">
        <authorList>
            <person name="Gilroy R."/>
        </authorList>
    </citation>
    <scope>NUCLEOTIDE SEQUENCE</scope>
    <source>
        <strain evidence="3">CHK188-20938</strain>
    </source>
</reference>
<dbReference type="Proteomes" id="UP000824169">
    <property type="component" value="Unassembled WGS sequence"/>
</dbReference>
<evidence type="ECO:0000259" key="2">
    <source>
        <dbReference type="SMART" id="SM01324"/>
    </source>
</evidence>
<feature type="domain" description="YARHG" evidence="2">
    <location>
        <begin position="101"/>
        <end position="193"/>
    </location>
</feature>
<evidence type="ECO:0000313" key="4">
    <source>
        <dbReference type="Proteomes" id="UP000824169"/>
    </source>
</evidence>
<dbReference type="AlphaFoldDB" id="A0A9D1TAU3"/>
<gene>
    <name evidence="3" type="ORF">IAB71_10555</name>
</gene>
<protein>
    <submittedName>
        <fullName evidence="3">YARHG domain-containing protein</fullName>
    </submittedName>
</protein>
<dbReference type="EMBL" id="DVOO01000030">
    <property type="protein sequence ID" value="HIV26199.1"/>
    <property type="molecule type" value="Genomic_DNA"/>
</dbReference>
<reference evidence="3" key="2">
    <citation type="journal article" date="2021" name="PeerJ">
        <title>Extensive microbial diversity within the chicken gut microbiome revealed by metagenomics and culture.</title>
        <authorList>
            <person name="Gilroy R."/>
            <person name="Ravi A."/>
            <person name="Getino M."/>
            <person name="Pursley I."/>
            <person name="Horton D.L."/>
            <person name="Alikhan N.F."/>
            <person name="Baker D."/>
            <person name="Gharbi K."/>
            <person name="Hall N."/>
            <person name="Watson M."/>
            <person name="Adriaenssens E.M."/>
            <person name="Foster-Nyarko E."/>
            <person name="Jarju S."/>
            <person name="Secka A."/>
            <person name="Antonio M."/>
            <person name="Oren A."/>
            <person name="Chaudhuri R.R."/>
            <person name="La Ragione R."/>
            <person name="Hildebrand F."/>
            <person name="Pallen M.J."/>
        </authorList>
    </citation>
    <scope>NUCLEOTIDE SEQUENCE</scope>
    <source>
        <strain evidence="3">CHK188-20938</strain>
    </source>
</reference>
<dbReference type="SMART" id="SM01324">
    <property type="entry name" value="YARHG"/>
    <property type="match status" value="1"/>
</dbReference>
<sequence length="198" mass="21487">MKRVPAILAIIIGILDAALAVGIVLLLVQPGGSGGESAAVISESFEDNSESYGDAAPSSAYTRIIRAEAGNTSASSNEPIPTLTPTPSPSASETVEGMPDSDFIFPYSSTRQITEAEMNQKLTDKSTSQRAINEIYARHGYLFHEDKNPVDYAYFNSKSWYQALPKIDSQETVRSQFNDTEIANVDALIAYQNARNWG</sequence>
<feature type="region of interest" description="Disordered" evidence="1">
    <location>
        <begin position="71"/>
        <end position="96"/>
    </location>
</feature>